<gene>
    <name evidence="10" type="ORF">C4N9_15840</name>
</gene>
<dbReference type="GO" id="GO:0006865">
    <property type="term" value="P:amino acid transport"/>
    <property type="evidence" value="ECO:0007669"/>
    <property type="project" value="TreeGrafter"/>
</dbReference>
<dbReference type="InterPro" id="IPR010065">
    <property type="entry name" value="AA_ABC_transptr_permease_3TM"/>
</dbReference>
<keyword evidence="6 8" id="KW-1133">Transmembrane helix</keyword>
<name>A0A2U2C6N0_9RHOB</name>
<organism evidence="10 11">
    <name type="scientific">Pararhodobacter marinus</name>
    <dbReference type="NCBI Taxonomy" id="2184063"/>
    <lineage>
        <taxon>Bacteria</taxon>
        <taxon>Pseudomonadati</taxon>
        <taxon>Pseudomonadota</taxon>
        <taxon>Alphaproteobacteria</taxon>
        <taxon>Rhodobacterales</taxon>
        <taxon>Paracoccaceae</taxon>
        <taxon>Pararhodobacter</taxon>
    </lineage>
</organism>
<dbReference type="InterPro" id="IPR035906">
    <property type="entry name" value="MetI-like_sf"/>
</dbReference>
<evidence type="ECO:0000256" key="4">
    <source>
        <dbReference type="ARBA" id="ARBA00022475"/>
    </source>
</evidence>
<dbReference type="OrthoDB" id="9771188at2"/>
<dbReference type="GeneID" id="94366368"/>
<dbReference type="SUPFAM" id="SSF161098">
    <property type="entry name" value="MetI-like"/>
    <property type="match status" value="1"/>
</dbReference>
<feature type="transmembrane region" description="Helical" evidence="8">
    <location>
        <begin position="209"/>
        <end position="230"/>
    </location>
</feature>
<evidence type="ECO:0000256" key="5">
    <source>
        <dbReference type="ARBA" id="ARBA00022692"/>
    </source>
</evidence>
<dbReference type="CDD" id="cd06261">
    <property type="entry name" value="TM_PBP2"/>
    <property type="match status" value="1"/>
</dbReference>
<dbReference type="EMBL" id="QEYD01000010">
    <property type="protein sequence ID" value="PWE27517.1"/>
    <property type="molecule type" value="Genomic_DNA"/>
</dbReference>
<dbReference type="PROSITE" id="PS50928">
    <property type="entry name" value="ABC_TM1"/>
    <property type="match status" value="1"/>
</dbReference>
<dbReference type="PANTHER" id="PTHR30614">
    <property type="entry name" value="MEMBRANE COMPONENT OF AMINO ACID ABC TRANSPORTER"/>
    <property type="match status" value="1"/>
</dbReference>
<evidence type="ECO:0000313" key="10">
    <source>
        <dbReference type="EMBL" id="PWE27517.1"/>
    </source>
</evidence>
<dbReference type="Pfam" id="PF00528">
    <property type="entry name" value="BPD_transp_1"/>
    <property type="match status" value="1"/>
</dbReference>
<evidence type="ECO:0000259" key="9">
    <source>
        <dbReference type="PROSITE" id="PS50928"/>
    </source>
</evidence>
<keyword evidence="5 8" id="KW-0812">Transmembrane</keyword>
<proteinExistence type="inferred from homology"/>
<evidence type="ECO:0000256" key="8">
    <source>
        <dbReference type="RuleBase" id="RU363032"/>
    </source>
</evidence>
<feature type="transmembrane region" description="Helical" evidence="8">
    <location>
        <begin position="164"/>
        <end position="189"/>
    </location>
</feature>
<dbReference type="PANTHER" id="PTHR30614:SF41">
    <property type="entry name" value="INNER MEMBRANE AMINO-ACID ABC TRANSPORTER PERMEASE PROTEIN YHDY"/>
    <property type="match status" value="1"/>
</dbReference>
<evidence type="ECO:0000313" key="11">
    <source>
        <dbReference type="Proteomes" id="UP000244940"/>
    </source>
</evidence>
<accession>A0A2U2C6N0</accession>
<evidence type="ECO:0000256" key="3">
    <source>
        <dbReference type="ARBA" id="ARBA00022448"/>
    </source>
</evidence>
<dbReference type="Proteomes" id="UP000244940">
    <property type="component" value="Unassembled WGS sequence"/>
</dbReference>
<feature type="transmembrane region" description="Helical" evidence="8">
    <location>
        <begin position="30"/>
        <end position="52"/>
    </location>
</feature>
<comment type="similarity">
    <text evidence="2">Belongs to the binding-protein-dependent transport system permease family. HisMQ subfamily.</text>
</comment>
<dbReference type="AlphaFoldDB" id="A0A2U2C6N0"/>
<dbReference type="GO" id="GO:0043190">
    <property type="term" value="C:ATP-binding cassette (ABC) transporter complex"/>
    <property type="evidence" value="ECO:0007669"/>
    <property type="project" value="InterPro"/>
</dbReference>
<dbReference type="RefSeq" id="WP_109534329.1">
    <property type="nucleotide sequence ID" value="NZ_QEYD01000010.1"/>
</dbReference>
<evidence type="ECO:0000256" key="2">
    <source>
        <dbReference type="ARBA" id="ARBA00010072"/>
    </source>
</evidence>
<feature type="domain" description="ABC transmembrane type-1" evidence="9">
    <location>
        <begin position="166"/>
        <end position="361"/>
    </location>
</feature>
<feature type="transmembrane region" description="Helical" evidence="8">
    <location>
        <begin position="236"/>
        <end position="255"/>
    </location>
</feature>
<dbReference type="InterPro" id="IPR000515">
    <property type="entry name" value="MetI-like"/>
</dbReference>
<keyword evidence="11" id="KW-1185">Reference proteome</keyword>
<evidence type="ECO:0000256" key="1">
    <source>
        <dbReference type="ARBA" id="ARBA00004429"/>
    </source>
</evidence>
<keyword evidence="3 8" id="KW-0813">Transport</keyword>
<dbReference type="NCBIfam" id="TIGR01726">
    <property type="entry name" value="HEQRo_perm_3TM"/>
    <property type="match status" value="1"/>
</dbReference>
<comment type="subcellular location">
    <subcellularLocation>
        <location evidence="1">Cell inner membrane</location>
        <topology evidence="1">Multi-pass membrane protein</topology>
    </subcellularLocation>
    <subcellularLocation>
        <location evidence="8">Cell membrane</location>
        <topology evidence="8">Multi-pass membrane protein</topology>
    </subcellularLocation>
</comment>
<reference evidence="10 11" key="1">
    <citation type="submission" date="2018-05" db="EMBL/GenBank/DDBJ databases">
        <title>Pararhodobacter marina sp. nov., isolated from deep-sea water of the Indian Ocean.</title>
        <authorList>
            <person name="Lai Q.Sr."/>
            <person name="Liu X."/>
            <person name="Shao Z."/>
        </authorList>
    </citation>
    <scope>NUCLEOTIDE SEQUENCE [LARGE SCALE GENOMIC DNA]</scope>
    <source>
        <strain evidence="10 11">CIC4N-9</strain>
    </source>
</reference>
<dbReference type="GO" id="GO:0022857">
    <property type="term" value="F:transmembrane transporter activity"/>
    <property type="evidence" value="ECO:0007669"/>
    <property type="project" value="InterPro"/>
</dbReference>
<evidence type="ECO:0000256" key="6">
    <source>
        <dbReference type="ARBA" id="ARBA00022989"/>
    </source>
</evidence>
<dbReference type="Gene3D" id="1.10.3720.10">
    <property type="entry name" value="MetI-like"/>
    <property type="match status" value="1"/>
</dbReference>
<evidence type="ECO:0000256" key="7">
    <source>
        <dbReference type="ARBA" id="ARBA00023136"/>
    </source>
</evidence>
<dbReference type="InterPro" id="IPR043429">
    <property type="entry name" value="ArtM/GltK/GlnP/TcyL/YhdX-like"/>
</dbReference>
<keyword evidence="7 8" id="KW-0472">Membrane</keyword>
<protein>
    <submittedName>
        <fullName evidence="10">Amino acid ABC transporter permease</fullName>
    </submittedName>
</protein>
<feature type="transmembrane region" description="Helical" evidence="8">
    <location>
        <begin position="134"/>
        <end position="152"/>
    </location>
</feature>
<feature type="transmembrane region" description="Helical" evidence="8">
    <location>
        <begin position="340"/>
        <end position="362"/>
    </location>
</feature>
<feature type="transmembrane region" description="Helical" evidence="8">
    <location>
        <begin position="295"/>
        <end position="320"/>
    </location>
</feature>
<feature type="transmembrane region" description="Helical" evidence="8">
    <location>
        <begin position="105"/>
        <end position="122"/>
    </location>
</feature>
<sequence>MSRYLAATETDARPAPDRRRTLRQILIEDFFYGPGAILCTLLLCALLAIAAWKLLDWALLDAVFGPTETLDASQACRAEDTEGACWAVIGDKLRLILFGLYPYDLQWRPGLACVLMIALYALSVQRALWRPALAGIWVVFLVAVLILMRGGIAGLEPVGDDQWGGLPVTLILSTFGLGLAFPVAIALALARQQRRFPMLQAASVGVIEFARAVPLVVVLFMASVMLPLFLPADWQVSKLLRVLIAFTLFGAAYLAEVIRGGLQAIPPGQYEAASALSLTYAQSMRDVILPQALRIVIPGIVNIFIGFFKATAIVVVVGIFDLMTAAKRAVADPLWQGFGIEVYLFAGLIYFVFCFSLSRFSARLERDLARDRAS</sequence>
<comment type="caution">
    <text evidence="10">The sequence shown here is derived from an EMBL/GenBank/DDBJ whole genome shotgun (WGS) entry which is preliminary data.</text>
</comment>
<keyword evidence="4" id="KW-1003">Cell membrane</keyword>